<dbReference type="EMBL" id="CACSIO010000023">
    <property type="protein sequence ID" value="CAA0116433.1"/>
    <property type="molecule type" value="Genomic_DNA"/>
</dbReference>
<dbReference type="Proteomes" id="UP000441399">
    <property type="component" value="Unassembled WGS sequence"/>
</dbReference>
<dbReference type="AlphaFoldDB" id="A0A5S9QDQ0"/>
<evidence type="ECO:0000256" key="1">
    <source>
        <dbReference type="SAM" id="Phobius"/>
    </source>
</evidence>
<keyword evidence="1" id="KW-0472">Membrane</keyword>
<feature type="transmembrane region" description="Helical" evidence="1">
    <location>
        <begin position="296"/>
        <end position="314"/>
    </location>
</feature>
<organism evidence="2 3">
    <name type="scientific">BD1-7 clade bacterium</name>
    <dbReference type="NCBI Taxonomy" id="2029982"/>
    <lineage>
        <taxon>Bacteria</taxon>
        <taxon>Pseudomonadati</taxon>
        <taxon>Pseudomonadota</taxon>
        <taxon>Gammaproteobacteria</taxon>
        <taxon>Cellvibrionales</taxon>
        <taxon>Spongiibacteraceae</taxon>
        <taxon>BD1-7 clade</taxon>
    </lineage>
</organism>
<keyword evidence="3" id="KW-1185">Reference proteome</keyword>
<accession>A0A5S9QDQ0</accession>
<feature type="transmembrane region" description="Helical" evidence="1">
    <location>
        <begin position="142"/>
        <end position="163"/>
    </location>
</feature>
<name>A0A5S9QDQ0_9GAMM</name>
<reference evidence="2 3" key="1">
    <citation type="submission" date="2019-11" db="EMBL/GenBank/DDBJ databases">
        <authorList>
            <person name="Holert J."/>
        </authorList>
    </citation>
    <scope>NUCLEOTIDE SEQUENCE [LARGE SCALE GENOMIC DNA]</scope>
    <source>
        <strain evidence="2">SB11_3</strain>
    </source>
</reference>
<sequence length="361" mass="42030">MTNIPSPWGRWRRHARWLAGIVTIAVTLIGCLFFRFATWQPLDWPTQVDHLYGEVVQLRSDFADGKHQGTGRRQEEFYLVYRFHHDDVRAESGFVSRVRITEKAYRSYQVGGHIPLVVSRSNPSLNDTLDNYQSRHSWGNTLLSVLPFSLVGGLLFYFMLMYFSLKTHDDIMHEGFYTEHSWLDVEQRQVVFLHRGTLYYFDIDPKQIDKVRRAYQRGVDCNSLRLLSHSSYFRDLPLEEITRLSTSDRSRQLDIAYQAERHAIRFMNQAHKKHALEQIKHYLPDYMAYDETDTPIWQAGLPCVFAILVLITVSAVLQTLVGYAVCGGIIVAILLPRLLMTYLMGNRRRVWANQQAQGIVI</sequence>
<dbReference type="OrthoDB" id="7018489at2"/>
<feature type="transmembrane region" description="Helical" evidence="1">
    <location>
        <begin position="17"/>
        <end position="37"/>
    </location>
</feature>
<evidence type="ECO:0008006" key="4">
    <source>
        <dbReference type="Google" id="ProtNLM"/>
    </source>
</evidence>
<proteinExistence type="predicted"/>
<evidence type="ECO:0000313" key="3">
    <source>
        <dbReference type="Proteomes" id="UP000441399"/>
    </source>
</evidence>
<keyword evidence="1" id="KW-0812">Transmembrane</keyword>
<gene>
    <name evidence="2" type="ORF">OPDIPICF_01851</name>
</gene>
<evidence type="ECO:0000313" key="2">
    <source>
        <dbReference type="EMBL" id="CAA0116433.1"/>
    </source>
</evidence>
<protein>
    <recommendedName>
        <fullName evidence="4">DUF3592 domain-containing protein</fullName>
    </recommendedName>
</protein>
<keyword evidence="1" id="KW-1133">Transmembrane helix</keyword>
<feature type="transmembrane region" description="Helical" evidence="1">
    <location>
        <begin position="320"/>
        <end position="339"/>
    </location>
</feature>